<proteinExistence type="predicted"/>
<sequence>MTSTRSKILEASSRNTTLLTSLHALDSAPSQLYSQIQYLTDLETQKSHVEKRVARQKEKTTKELKDHKKYNESTFRRFAHKASGRTERWSEKAAKEEREYFEAIQEQKSAEDELAYVEQLIAEAEAKKVEYERDASQHGALQRELDALYNSIFAGYTPEFPEEDEREGAVGETNARLQVMHEKIKRAEVQIDRALQKGARLLKEQQAKEKEFIAEVNRVGTELKERRVELQWSREEAFRRVTGGEEIGNREMPSVEGEDEAPPAYTRTA</sequence>
<dbReference type="PANTHER" id="PTHR21974:SF2">
    <property type="entry name" value="RE15880P"/>
    <property type="match status" value="1"/>
</dbReference>
<reference evidence="3 4" key="1">
    <citation type="submission" date="2021-02" db="EMBL/GenBank/DDBJ databases">
        <title>Genome assembly of Pseudopithomyces chartarum.</title>
        <authorList>
            <person name="Jauregui R."/>
            <person name="Singh J."/>
            <person name="Voisey C."/>
        </authorList>
    </citation>
    <scope>NUCLEOTIDE SEQUENCE [LARGE SCALE GENOMIC DNA]</scope>
    <source>
        <strain evidence="3 4">AGR01</strain>
    </source>
</reference>
<accession>A0AAN6M359</accession>
<feature type="region of interest" description="Disordered" evidence="2">
    <location>
        <begin position="241"/>
        <end position="269"/>
    </location>
</feature>
<feature type="coiled-coil region" evidence="1">
    <location>
        <begin position="93"/>
        <end position="134"/>
    </location>
</feature>
<name>A0AAN6M359_9PLEO</name>
<comment type="caution">
    <text evidence="3">The sequence shown here is derived from an EMBL/GenBank/DDBJ whole genome shotgun (WGS) entry which is preliminary data.</text>
</comment>
<gene>
    <name evidence="3" type="ORF">GRF29_8g267135</name>
</gene>
<dbReference type="EMBL" id="WVTA01000002">
    <property type="protein sequence ID" value="KAK3215524.1"/>
    <property type="molecule type" value="Genomic_DNA"/>
</dbReference>
<keyword evidence="4" id="KW-1185">Reference proteome</keyword>
<evidence type="ECO:0000256" key="1">
    <source>
        <dbReference type="SAM" id="Coils"/>
    </source>
</evidence>
<keyword evidence="1" id="KW-0175">Coiled coil</keyword>
<dbReference type="PANTHER" id="PTHR21974">
    <property type="entry name" value="RE15880P"/>
    <property type="match status" value="1"/>
</dbReference>
<protein>
    <submittedName>
        <fullName evidence="3">Uncharacterized protein</fullName>
    </submittedName>
</protein>
<organism evidence="3 4">
    <name type="scientific">Pseudopithomyces chartarum</name>
    <dbReference type="NCBI Taxonomy" id="1892770"/>
    <lineage>
        <taxon>Eukaryota</taxon>
        <taxon>Fungi</taxon>
        <taxon>Dikarya</taxon>
        <taxon>Ascomycota</taxon>
        <taxon>Pezizomycotina</taxon>
        <taxon>Dothideomycetes</taxon>
        <taxon>Pleosporomycetidae</taxon>
        <taxon>Pleosporales</taxon>
        <taxon>Massarineae</taxon>
        <taxon>Didymosphaeriaceae</taxon>
        <taxon>Pseudopithomyces</taxon>
    </lineage>
</organism>
<feature type="region of interest" description="Disordered" evidence="2">
    <location>
        <begin position="50"/>
        <end position="69"/>
    </location>
</feature>
<dbReference type="Proteomes" id="UP001280581">
    <property type="component" value="Unassembled WGS sequence"/>
</dbReference>
<evidence type="ECO:0000313" key="3">
    <source>
        <dbReference type="EMBL" id="KAK3215524.1"/>
    </source>
</evidence>
<evidence type="ECO:0000313" key="4">
    <source>
        <dbReference type="Proteomes" id="UP001280581"/>
    </source>
</evidence>
<dbReference type="AlphaFoldDB" id="A0AAN6M359"/>
<evidence type="ECO:0000256" key="2">
    <source>
        <dbReference type="SAM" id="MobiDB-lite"/>
    </source>
</evidence>
<feature type="coiled-coil region" evidence="1">
    <location>
        <begin position="177"/>
        <end position="204"/>
    </location>
</feature>